<accession>A0A242NIQ8</accession>
<organism evidence="1 4">
    <name type="scientific">Gilliamella apicola</name>
    <dbReference type="NCBI Taxonomy" id="1196095"/>
    <lineage>
        <taxon>Bacteria</taxon>
        <taxon>Pseudomonadati</taxon>
        <taxon>Pseudomonadota</taxon>
        <taxon>Gammaproteobacteria</taxon>
        <taxon>Orbales</taxon>
        <taxon>Orbaceae</taxon>
        <taxon>Gilliamella</taxon>
    </lineage>
</organism>
<evidence type="ECO:0000313" key="2">
    <source>
        <dbReference type="EMBL" id="OTQ08531.1"/>
    </source>
</evidence>
<sequence>MKNLLLFCTSIIFSVFLLVGCDSHSDYEKKIINYLELNLKDFDSAKYKFEKPIKVKINGDDADIVLYYVNSKNGFGAYTGFNERIFAFFKDNQYRNNDITEGVKVGYYKIEYLNKIIKYE</sequence>
<proteinExistence type="predicted"/>
<evidence type="ECO:0000313" key="3">
    <source>
        <dbReference type="Proteomes" id="UP000194800"/>
    </source>
</evidence>
<evidence type="ECO:0000313" key="4">
    <source>
        <dbReference type="Proteomes" id="UP000194977"/>
    </source>
</evidence>
<dbReference type="EMBL" id="NART01000080">
    <property type="protein sequence ID" value="OTQ08531.1"/>
    <property type="molecule type" value="Genomic_DNA"/>
</dbReference>
<dbReference type="Proteomes" id="UP000194977">
    <property type="component" value="Unassembled WGS sequence"/>
</dbReference>
<comment type="caution">
    <text evidence="1">The sequence shown here is derived from an EMBL/GenBank/DDBJ whole genome shotgun (WGS) entry which is preliminary data.</text>
</comment>
<dbReference type="Proteomes" id="UP000194800">
    <property type="component" value="Unassembled WGS sequence"/>
</dbReference>
<protein>
    <recommendedName>
        <fullName evidence="5">Lipoprotein</fullName>
    </recommendedName>
</protein>
<dbReference type="OrthoDB" id="9157170at2"/>
<name>A0A242NIQ8_9GAMM</name>
<evidence type="ECO:0000313" key="1">
    <source>
        <dbReference type="EMBL" id="OTQ00153.1"/>
    </source>
</evidence>
<keyword evidence="3" id="KW-1185">Reference proteome</keyword>
<dbReference type="PROSITE" id="PS51257">
    <property type="entry name" value="PROKAR_LIPOPROTEIN"/>
    <property type="match status" value="1"/>
</dbReference>
<evidence type="ECO:0008006" key="5">
    <source>
        <dbReference type="Google" id="ProtNLM"/>
    </source>
</evidence>
<reference evidence="3 4" key="1">
    <citation type="submission" date="2017-03" db="EMBL/GenBank/DDBJ databases">
        <title>Comparative genomics of honeybee gut symbionts reveal geographically distinct and subgroup specific antibiotic resistance.</title>
        <authorList>
            <person name="Ludvigsen J."/>
            <person name="Porcellato D."/>
            <person name="Labee-Lund T.M."/>
            <person name="Amdam G.V."/>
            <person name="Rudi K."/>
        </authorList>
    </citation>
    <scope>NUCLEOTIDE SEQUENCE [LARGE SCALE GENOMIC DNA]</scope>
    <source>
        <strain evidence="1 4">A-7-12</strain>
        <strain evidence="2 3">A-9-12</strain>
    </source>
</reference>
<gene>
    <name evidence="2" type="ORF">B6C91_12105</name>
    <name evidence="1" type="ORF">B6D08_05550</name>
</gene>
<dbReference type="EMBL" id="NARP01000011">
    <property type="protein sequence ID" value="OTQ00153.1"/>
    <property type="molecule type" value="Genomic_DNA"/>
</dbReference>
<dbReference type="RefSeq" id="WP_086272670.1">
    <property type="nucleotide sequence ID" value="NZ_MZNE01000090.1"/>
</dbReference>
<dbReference type="AlphaFoldDB" id="A0A242NIQ8"/>